<proteinExistence type="predicted"/>
<organism evidence="3 4">
    <name type="scientific">Trifolium medium</name>
    <dbReference type="NCBI Taxonomy" id="97028"/>
    <lineage>
        <taxon>Eukaryota</taxon>
        <taxon>Viridiplantae</taxon>
        <taxon>Streptophyta</taxon>
        <taxon>Embryophyta</taxon>
        <taxon>Tracheophyta</taxon>
        <taxon>Spermatophyta</taxon>
        <taxon>Magnoliopsida</taxon>
        <taxon>eudicotyledons</taxon>
        <taxon>Gunneridae</taxon>
        <taxon>Pentapetalae</taxon>
        <taxon>rosids</taxon>
        <taxon>fabids</taxon>
        <taxon>Fabales</taxon>
        <taxon>Fabaceae</taxon>
        <taxon>Papilionoideae</taxon>
        <taxon>50 kb inversion clade</taxon>
        <taxon>NPAAA clade</taxon>
        <taxon>Hologalegina</taxon>
        <taxon>IRL clade</taxon>
        <taxon>Trifolieae</taxon>
        <taxon>Trifolium</taxon>
    </lineage>
</organism>
<dbReference type="PANTHER" id="PTHR15502">
    <property type="entry name" value="CALCINEURIN-BINDING PROTEIN CABIN 1-RELATED"/>
    <property type="match status" value="1"/>
</dbReference>
<keyword evidence="2" id="KW-0539">Nucleus</keyword>
<dbReference type="GO" id="GO:0006325">
    <property type="term" value="P:chromatin organization"/>
    <property type="evidence" value="ECO:0007669"/>
    <property type="project" value="InterPro"/>
</dbReference>
<dbReference type="PANTHER" id="PTHR15502:SF7">
    <property type="entry name" value="CALCINEURIN-BINDING PROTEIN CABIN-1"/>
    <property type="match status" value="1"/>
</dbReference>
<evidence type="ECO:0000256" key="2">
    <source>
        <dbReference type="ARBA" id="ARBA00023242"/>
    </source>
</evidence>
<dbReference type="Proteomes" id="UP000265520">
    <property type="component" value="Unassembled WGS sequence"/>
</dbReference>
<dbReference type="InterPro" id="IPR011990">
    <property type="entry name" value="TPR-like_helical_dom_sf"/>
</dbReference>
<comment type="caution">
    <text evidence="3">The sequence shown here is derived from an EMBL/GenBank/DDBJ whole genome shotgun (WGS) entry which is preliminary data.</text>
</comment>
<evidence type="ECO:0000313" key="3">
    <source>
        <dbReference type="EMBL" id="MCH94522.1"/>
    </source>
</evidence>
<reference evidence="3 4" key="1">
    <citation type="journal article" date="2018" name="Front. Plant Sci.">
        <title>Red Clover (Trifolium pratense) and Zigzag Clover (T. medium) - A Picture of Genomic Similarities and Differences.</title>
        <authorList>
            <person name="Dluhosova J."/>
            <person name="Istvanek J."/>
            <person name="Nedelnik J."/>
            <person name="Repkova J."/>
        </authorList>
    </citation>
    <scope>NUCLEOTIDE SEQUENCE [LARGE SCALE GENOMIC DNA]</scope>
    <source>
        <strain evidence="4">cv. 10/8</strain>
        <tissue evidence="3">Leaf</tissue>
    </source>
</reference>
<feature type="non-terminal residue" evidence="3">
    <location>
        <position position="1"/>
    </location>
</feature>
<dbReference type="SUPFAM" id="SSF48452">
    <property type="entry name" value="TPR-like"/>
    <property type="match status" value="1"/>
</dbReference>
<keyword evidence="4" id="KW-1185">Reference proteome</keyword>
<dbReference type="Gene3D" id="1.25.40.10">
    <property type="entry name" value="Tetratricopeptide repeat domain"/>
    <property type="match status" value="1"/>
</dbReference>
<dbReference type="EMBL" id="LXQA010027526">
    <property type="protein sequence ID" value="MCH94522.1"/>
    <property type="molecule type" value="Genomic_DNA"/>
</dbReference>
<dbReference type="InterPro" id="IPR033053">
    <property type="entry name" value="Hir3/CABIN1"/>
</dbReference>
<comment type="subcellular location">
    <subcellularLocation>
        <location evidence="1">Nucleus</location>
    </subcellularLocation>
</comment>
<evidence type="ECO:0000256" key="1">
    <source>
        <dbReference type="ARBA" id="ARBA00004123"/>
    </source>
</evidence>
<dbReference type="GO" id="GO:0005634">
    <property type="term" value="C:nucleus"/>
    <property type="evidence" value="ECO:0007669"/>
    <property type="project" value="UniProtKB-SubCell"/>
</dbReference>
<sequence length="130" mass="14607">EFHLSQTYHEGLVKLQAKEYEKARELLESVLKDPLIANAQVDRGAGDSHLLQLRFLALKNLAAVFLQQGSTHYENALHCYLQAVEIDSKDSVVWNQLGTLSCSMGSLSISRWAFEQGLVCSPNNCKHLMF</sequence>
<name>A0A392N4M0_9FABA</name>
<accession>A0A392N4M0</accession>
<evidence type="ECO:0000313" key="4">
    <source>
        <dbReference type="Proteomes" id="UP000265520"/>
    </source>
</evidence>
<protein>
    <submittedName>
        <fullName evidence="3">Tetratricopeptide repeat-like superfamily protein</fullName>
    </submittedName>
</protein>
<dbReference type="AlphaFoldDB" id="A0A392N4M0"/>
<dbReference type="GO" id="GO:0031491">
    <property type="term" value="F:nucleosome binding"/>
    <property type="evidence" value="ECO:0007669"/>
    <property type="project" value="TreeGrafter"/>
</dbReference>